<keyword evidence="6" id="KW-0408">Iron</keyword>
<organism evidence="8 9">
    <name type="scientific">Saccharopolyspora antimicrobica</name>
    <dbReference type="NCBI Taxonomy" id="455193"/>
    <lineage>
        <taxon>Bacteria</taxon>
        <taxon>Bacillati</taxon>
        <taxon>Actinomycetota</taxon>
        <taxon>Actinomycetes</taxon>
        <taxon>Pseudonocardiales</taxon>
        <taxon>Pseudonocardiaceae</taxon>
        <taxon>Saccharopolyspora</taxon>
    </lineage>
</organism>
<gene>
    <name evidence="8" type="ORF">SAMN05421805_113137</name>
</gene>
<dbReference type="PANTHER" id="PTHR46696:SF5">
    <property type="entry name" value="CYTOCHROME P450 BJ-1"/>
    <property type="match status" value="1"/>
</dbReference>
<evidence type="ECO:0000256" key="1">
    <source>
        <dbReference type="ARBA" id="ARBA00001971"/>
    </source>
</evidence>
<dbReference type="AlphaFoldDB" id="A0A1I5GRY7"/>
<evidence type="ECO:0000256" key="7">
    <source>
        <dbReference type="ARBA" id="ARBA00023033"/>
    </source>
</evidence>
<evidence type="ECO:0000256" key="2">
    <source>
        <dbReference type="ARBA" id="ARBA00010617"/>
    </source>
</evidence>
<dbReference type="PANTHER" id="PTHR46696">
    <property type="entry name" value="P450, PUTATIVE (EUROFUNG)-RELATED"/>
    <property type="match status" value="1"/>
</dbReference>
<comment type="cofactor">
    <cofactor evidence="1">
        <name>heme</name>
        <dbReference type="ChEBI" id="CHEBI:30413"/>
    </cofactor>
</comment>
<proteinExistence type="inferred from homology"/>
<evidence type="ECO:0000256" key="3">
    <source>
        <dbReference type="ARBA" id="ARBA00022617"/>
    </source>
</evidence>
<keyword evidence="4" id="KW-0479">Metal-binding</keyword>
<comment type="similarity">
    <text evidence="2">Belongs to the cytochrome P450 family.</text>
</comment>
<accession>A0A1I5GRY7</accession>
<dbReference type="Proteomes" id="UP000199398">
    <property type="component" value="Unassembled WGS sequence"/>
</dbReference>
<evidence type="ECO:0000313" key="9">
    <source>
        <dbReference type="Proteomes" id="UP000199398"/>
    </source>
</evidence>
<keyword evidence="7" id="KW-0503">Monooxygenase</keyword>
<dbReference type="GO" id="GO:0020037">
    <property type="term" value="F:heme binding"/>
    <property type="evidence" value="ECO:0007669"/>
    <property type="project" value="InterPro"/>
</dbReference>
<evidence type="ECO:0000256" key="4">
    <source>
        <dbReference type="ARBA" id="ARBA00022723"/>
    </source>
</evidence>
<name>A0A1I5GRY7_9PSEU</name>
<dbReference type="EMBL" id="FOUP01000013">
    <property type="protein sequence ID" value="SFO38321.1"/>
    <property type="molecule type" value="Genomic_DNA"/>
</dbReference>
<evidence type="ECO:0000256" key="6">
    <source>
        <dbReference type="ARBA" id="ARBA00023004"/>
    </source>
</evidence>
<dbReference type="Gene3D" id="1.10.630.10">
    <property type="entry name" value="Cytochrome P450"/>
    <property type="match status" value="1"/>
</dbReference>
<dbReference type="InterPro" id="IPR036396">
    <property type="entry name" value="Cyt_P450_sf"/>
</dbReference>
<dbReference type="STRING" id="455193.SAMN05421805_113137"/>
<dbReference type="SUPFAM" id="SSF48264">
    <property type="entry name" value="Cytochrome P450"/>
    <property type="match status" value="1"/>
</dbReference>
<sequence>MHFCIGANLARTELRTVFPALFRRFPRLRLAVDLDDIEVRTDRLTGGLNEVRVTW</sequence>
<dbReference type="GO" id="GO:0016705">
    <property type="term" value="F:oxidoreductase activity, acting on paired donors, with incorporation or reduction of molecular oxygen"/>
    <property type="evidence" value="ECO:0007669"/>
    <property type="project" value="InterPro"/>
</dbReference>
<dbReference type="GO" id="GO:0005506">
    <property type="term" value="F:iron ion binding"/>
    <property type="evidence" value="ECO:0007669"/>
    <property type="project" value="InterPro"/>
</dbReference>
<keyword evidence="3" id="KW-0349">Heme</keyword>
<evidence type="ECO:0000256" key="5">
    <source>
        <dbReference type="ARBA" id="ARBA00023002"/>
    </source>
</evidence>
<reference evidence="8 9" key="1">
    <citation type="submission" date="2016-10" db="EMBL/GenBank/DDBJ databases">
        <authorList>
            <person name="de Groot N.N."/>
        </authorList>
    </citation>
    <scope>NUCLEOTIDE SEQUENCE [LARGE SCALE GENOMIC DNA]</scope>
    <source>
        <strain evidence="8 9">CPCC 201259</strain>
    </source>
</reference>
<keyword evidence="5" id="KW-0560">Oxidoreductase</keyword>
<dbReference type="GO" id="GO:0004497">
    <property type="term" value="F:monooxygenase activity"/>
    <property type="evidence" value="ECO:0007669"/>
    <property type="project" value="UniProtKB-KW"/>
</dbReference>
<protein>
    <submittedName>
        <fullName evidence="8">Pentalenolactone synthase</fullName>
    </submittedName>
</protein>
<evidence type="ECO:0000313" key="8">
    <source>
        <dbReference type="EMBL" id="SFO38321.1"/>
    </source>
</evidence>